<dbReference type="InterPro" id="IPR005122">
    <property type="entry name" value="Uracil-DNA_glycosylase-like"/>
</dbReference>
<dbReference type="GO" id="GO:0006284">
    <property type="term" value="P:base-excision repair"/>
    <property type="evidence" value="ECO:0007669"/>
    <property type="project" value="InterPro"/>
</dbReference>
<evidence type="ECO:0000256" key="2">
    <source>
        <dbReference type="ARBA" id="ARBA00022723"/>
    </source>
</evidence>
<comment type="similarity">
    <text evidence="8">Belongs to the uracil-DNA glycosylase (UDG) superfamily. Type 5 (UDGb) family.</text>
</comment>
<name>E6QT92_9ZZZZ</name>
<dbReference type="GO" id="GO:0033958">
    <property type="term" value="F:DNA-deoxyinosine glycosylase activity"/>
    <property type="evidence" value="ECO:0007669"/>
    <property type="project" value="InterPro"/>
</dbReference>
<evidence type="ECO:0000256" key="7">
    <source>
        <dbReference type="ARBA" id="ARBA00023204"/>
    </source>
</evidence>
<reference evidence="11" key="1">
    <citation type="submission" date="2009-10" db="EMBL/GenBank/DDBJ databases">
        <title>Diversity of trophic interactions inside an arsenic-rich microbial ecosystem.</title>
        <authorList>
            <person name="Bertin P.N."/>
            <person name="Heinrich-Salmeron A."/>
            <person name="Pelletier E."/>
            <person name="Goulhen-Chollet F."/>
            <person name="Arsene-Ploetze F."/>
            <person name="Gallien S."/>
            <person name="Calteau A."/>
            <person name="Vallenet D."/>
            <person name="Casiot C."/>
            <person name="Chane-Woon-Ming B."/>
            <person name="Giloteaux L."/>
            <person name="Barakat M."/>
            <person name="Bonnefoy V."/>
            <person name="Bruneel O."/>
            <person name="Chandler M."/>
            <person name="Cleiss J."/>
            <person name="Duran R."/>
            <person name="Elbaz-Poulichet F."/>
            <person name="Fonknechten N."/>
            <person name="Lauga B."/>
            <person name="Mornico D."/>
            <person name="Ortet P."/>
            <person name="Schaeffer C."/>
            <person name="Siguier P."/>
            <person name="Alexander Thil Smith A."/>
            <person name="Van Dorsselaer A."/>
            <person name="Weissenbach J."/>
            <person name="Medigue C."/>
            <person name="Le Paslier D."/>
        </authorList>
    </citation>
    <scope>NUCLEOTIDE SEQUENCE</scope>
</reference>
<gene>
    <name evidence="11" type="ORF">CARN7_1244</name>
</gene>
<dbReference type="EMBL" id="CABR01000084">
    <property type="protein sequence ID" value="CBI10464.1"/>
    <property type="molecule type" value="Genomic_DNA"/>
</dbReference>
<proteinExistence type="inferred from homology"/>
<evidence type="ECO:0000313" key="11">
    <source>
        <dbReference type="EMBL" id="CBI10464.1"/>
    </source>
</evidence>
<dbReference type="PANTHER" id="PTHR33693:SF3">
    <property type="entry name" value="TYPE-5 URACIL-DNA GLYCOSYLASE"/>
    <property type="match status" value="1"/>
</dbReference>
<dbReference type="InterPro" id="IPR044147">
    <property type="entry name" value="UdgB-like"/>
</dbReference>
<dbReference type="InterPro" id="IPR036895">
    <property type="entry name" value="Uracil-DNA_glycosylase-like_sf"/>
</dbReference>
<keyword evidence="1" id="KW-0004">4Fe-4S</keyword>
<accession>E6QT92</accession>
<dbReference type="SMART" id="SM00986">
    <property type="entry name" value="UDG"/>
    <property type="match status" value="1"/>
</dbReference>
<dbReference type="Gene3D" id="3.40.470.10">
    <property type="entry name" value="Uracil-DNA glycosylase-like domain"/>
    <property type="match status" value="1"/>
</dbReference>
<keyword evidence="4 11" id="KW-0378">Hydrolase</keyword>
<dbReference type="CDD" id="cd10031">
    <property type="entry name" value="UDG-F5_TTUDGB_like"/>
    <property type="match status" value="1"/>
</dbReference>
<comment type="caution">
    <text evidence="11">The sequence shown here is derived from an EMBL/GenBank/DDBJ whole genome shotgun (WGS) entry which is preliminary data.</text>
</comment>
<organism evidence="11">
    <name type="scientific">mine drainage metagenome</name>
    <dbReference type="NCBI Taxonomy" id="410659"/>
    <lineage>
        <taxon>unclassified sequences</taxon>
        <taxon>metagenomes</taxon>
        <taxon>ecological metagenomes</taxon>
    </lineage>
</organism>
<dbReference type="GO" id="GO:0046872">
    <property type="term" value="F:metal ion binding"/>
    <property type="evidence" value="ECO:0007669"/>
    <property type="project" value="UniProtKB-KW"/>
</dbReference>
<keyword evidence="7" id="KW-0234">DNA repair</keyword>
<protein>
    <recommendedName>
        <fullName evidence="9">Type-5 uracil-DNA glycosylase</fullName>
    </recommendedName>
</protein>
<keyword evidence="6" id="KW-0411">Iron-sulfur</keyword>
<evidence type="ECO:0000256" key="6">
    <source>
        <dbReference type="ARBA" id="ARBA00023014"/>
    </source>
</evidence>
<dbReference type="InterPro" id="IPR051536">
    <property type="entry name" value="UDG_Type-4/5"/>
</dbReference>
<evidence type="ECO:0000256" key="3">
    <source>
        <dbReference type="ARBA" id="ARBA00022763"/>
    </source>
</evidence>
<keyword evidence="5" id="KW-0408">Iron</keyword>
<evidence type="ECO:0000256" key="5">
    <source>
        <dbReference type="ARBA" id="ARBA00023004"/>
    </source>
</evidence>
<dbReference type="PANTHER" id="PTHR33693">
    <property type="entry name" value="TYPE-5 URACIL-DNA GLYCOSYLASE"/>
    <property type="match status" value="1"/>
</dbReference>
<evidence type="ECO:0000256" key="8">
    <source>
        <dbReference type="ARBA" id="ARBA00023779"/>
    </source>
</evidence>
<evidence type="ECO:0000259" key="10">
    <source>
        <dbReference type="SMART" id="SM00986"/>
    </source>
</evidence>
<dbReference type="Pfam" id="PF03167">
    <property type="entry name" value="UDG"/>
    <property type="match status" value="1"/>
</dbReference>
<feature type="domain" description="Uracil-DNA glycosylase-like" evidence="10">
    <location>
        <begin position="36"/>
        <end position="230"/>
    </location>
</feature>
<evidence type="ECO:0000256" key="9">
    <source>
        <dbReference type="ARBA" id="ARBA00023887"/>
    </source>
</evidence>
<evidence type="ECO:0000256" key="4">
    <source>
        <dbReference type="ARBA" id="ARBA00022801"/>
    </source>
</evidence>
<dbReference type="GO" id="GO:0051539">
    <property type="term" value="F:4 iron, 4 sulfur cluster binding"/>
    <property type="evidence" value="ECO:0007669"/>
    <property type="project" value="UniProtKB-KW"/>
</dbReference>
<dbReference type="GO" id="GO:0004844">
    <property type="term" value="F:uracil DNA N-glycosylase activity"/>
    <property type="evidence" value="ECO:0007669"/>
    <property type="project" value="InterPro"/>
</dbReference>
<sequence>MMRVRFSTDCTLCPRLATFLQGVRTEHPDYYALPVAPFGDERPRLLIVGLAPGMHGANRTGRPFTGDHAGILLYHTLHRFGWANQSESVAQNDGLRLIGCRITNAVKCLPPQNKPERMEVRACNPYLAQEIASLPVSASILALGTVAHEAVLMALNLPAKLYKFAHGAMHELMPSDLTPNGCGLGTERALTHLKDVATFPRGLRLYDSYHCSRYNTQTKRLTTAMFEAVFARIKADQGGTTVG</sequence>
<dbReference type="SUPFAM" id="SSF52141">
    <property type="entry name" value="Uracil-DNA glycosylase-like"/>
    <property type="match status" value="1"/>
</dbReference>
<dbReference type="SMART" id="SM00987">
    <property type="entry name" value="UreE_C"/>
    <property type="match status" value="1"/>
</dbReference>
<keyword evidence="2" id="KW-0479">Metal-binding</keyword>
<keyword evidence="3" id="KW-0227">DNA damage</keyword>
<evidence type="ECO:0000256" key="1">
    <source>
        <dbReference type="ARBA" id="ARBA00022485"/>
    </source>
</evidence>
<dbReference type="AlphaFoldDB" id="E6QT92"/>
<keyword evidence="11" id="KW-0326">Glycosidase</keyword>